<feature type="region of interest" description="Disordered" evidence="1">
    <location>
        <begin position="108"/>
        <end position="167"/>
    </location>
</feature>
<dbReference type="Proteomes" id="UP001652662">
    <property type="component" value="Chromosome 9"/>
</dbReference>
<name>A0ABM4JI39_EQUPR</name>
<feature type="compositionally biased region" description="Polar residues" evidence="1">
    <location>
        <begin position="298"/>
        <end position="311"/>
    </location>
</feature>
<keyword evidence="2" id="KW-1185">Reference proteome</keyword>
<evidence type="ECO:0000313" key="3">
    <source>
        <dbReference type="RefSeq" id="XP_070415608.1"/>
    </source>
</evidence>
<evidence type="ECO:0000256" key="1">
    <source>
        <dbReference type="SAM" id="MobiDB-lite"/>
    </source>
</evidence>
<evidence type="ECO:0000313" key="2">
    <source>
        <dbReference type="Proteomes" id="UP001652662"/>
    </source>
</evidence>
<feature type="compositionally biased region" description="Gly residues" evidence="1">
    <location>
        <begin position="140"/>
        <end position="154"/>
    </location>
</feature>
<gene>
    <name evidence="3" type="primary">LOC139073667</name>
</gene>
<dbReference type="GeneID" id="139073667"/>
<sequence length="311" mass="33211">MLRPKSGQPPPASPSSLRSSCALGQECHPHPQGGATHPFSGPRQFWVPLSRPNAEASSPGLQGLLEAPPCTSQPGPCVSVYLTRGPPHPAPPGLPVALQTKSRLFPLAPANLPRQSPTCPPHIRLPQGGGDQKHTEQNQPGGGDASGRGRGATPGGASHTTSGQGLHNTKRSFQQQSQGRLHILLPGHSPSYLFSNQTHLKANKGGLRKSPAAGDPWHPHQQVPPGSRKTRTVVTVILLLTGISQISYKASCPRIRTHRTNFVFGGGLKKQSNLRKQAPHPGRWPRDVGNRTRRGRNESVSWCEHTSVSQG</sequence>
<proteinExistence type="predicted"/>
<feature type="compositionally biased region" description="Polar residues" evidence="1">
    <location>
        <begin position="158"/>
        <end position="167"/>
    </location>
</feature>
<feature type="region of interest" description="Disordered" evidence="1">
    <location>
        <begin position="203"/>
        <end position="229"/>
    </location>
</feature>
<accession>A0ABM4JI39</accession>
<dbReference type="RefSeq" id="XP_070415608.1">
    <property type="nucleotide sequence ID" value="XM_070559507.1"/>
</dbReference>
<protein>
    <submittedName>
        <fullName evidence="3">Uncharacterized protein</fullName>
    </submittedName>
</protein>
<feature type="region of interest" description="Disordered" evidence="1">
    <location>
        <begin position="1"/>
        <end position="72"/>
    </location>
</feature>
<organism evidence="2 3">
    <name type="scientific">Equus przewalskii</name>
    <name type="common">Przewalski's horse</name>
    <name type="synonym">Equus caballus przewalskii</name>
    <dbReference type="NCBI Taxonomy" id="9798"/>
    <lineage>
        <taxon>Eukaryota</taxon>
        <taxon>Metazoa</taxon>
        <taxon>Chordata</taxon>
        <taxon>Craniata</taxon>
        <taxon>Vertebrata</taxon>
        <taxon>Euteleostomi</taxon>
        <taxon>Mammalia</taxon>
        <taxon>Eutheria</taxon>
        <taxon>Laurasiatheria</taxon>
        <taxon>Perissodactyla</taxon>
        <taxon>Equidae</taxon>
        <taxon>Equus</taxon>
    </lineage>
</organism>
<reference evidence="3" key="1">
    <citation type="submission" date="2025-08" db="UniProtKB">
        <authorList>
            <consortium name="RefSeq"/>
        </authorList>
    </citation>
    <scope>IDENTIFICATION</scope>
    <source>
        <tissue evidence="3">Blood</tissue>
    </source>
</reference>
<feature type="region of interest" description="Disordered" evidence="1">
    <location>
        <begin position="271"/>
        <end position="311"/>
    </location>
</feature>